<feature type="region of interest" description="Disordered" evidence="7">
    <location>
        <begin position="1060"/>
        <end position="1112"/>
    </location>
</feature>
<dbReference type="Pfam" id="PF12931">
    <property type="entry name" value="TPR_Sec16"/>
    <property type="match status" value="1"/>
</dbReference>
<feature type="compositionally biased region" description="Polar residues" evidence="7">
    <location>
        <begin position="64"/>
        <end position="79"/>
    </location>
</feature>
<evidence type="ECO:0000256" key="5">
    <source>
        <dbReference type="ARBA" id="ARBA00022892"/>
    </source>
</evidence>
<keyword evidence="11" id="KW-1185">Reference proteome</keyword>
<evidence type="ECO:0000259" key="8">
    <source>
        <dbReference type="Pfam" id="PF12931"/>
    </source>
</evidence>
<feature type="region of interest" description="Disordered" evidence="7">
    <location>
        <begin position="1211"/>
        <end position="1231"/>
    </location>
</feature>
<dbReference type="GO" id="GO:0070971">
    <property type="term" value="C:endoplasmic reticulum exit site"/>
    <property type="evidence" value="ECO:0007669"/>
    <property type="project" value="TreeGrafter"/>
</dbReference>
<dbReference type="GO" id="GO:0016192">
    <property type="term" value="P:vesicle-mediated transport"/>
    <property type="evidence" value="ECO:0007669"/>
    <property type="project" value="UniProtKB-KW"/>
</dbReference>
<sequence length="1418" mass="153878">MASPSPFNVDDQTDEDFFNNLVDDDFGVEGSRPPSKEIVRDFSNLSLDDMGTSLEDTDDAGLISETNDLQQSGTLQSSDSPKKEALASEDSMPFDSAVDQVVPSESSSENTADIGQQSLSTSKNDGAKGTGVKEVQWSAFSAVSPQFDNVGLETYTDFFAGNADSSLKASSDLNFAPMEKQVGNIDTYSNSFNTQETQIFTSATEQNTGGVDAQYWESLYPGWKYDASTSQWYQLDGYDVTANAQDNYDSSTLNSQGSLKESTQDVAFNSTSGSSDDLYHQQTSQSVLETIAEESTLNTSNWNLGYQESIEYPPNIVFDPGYPGWYYDTNTQQWYTLESYTQTRQMMPSVVQNEVITSAGFLEGNYAAQNEVGQPEHNTEGVQGNEEFGKVWNSPTNSYSQQNLPQAELVGESRGLSGNHQIGGFYGSGMHAEGQADHNVGHQTFTPVVNQNFGSTNGAMMPQNPVHGESMYQMNHQNAHSMQKGLTSSFLGNQNSFDYSPFSYAPHEGRSLAGRPAHALVAFGFGGRLIIMKNANSSVTSLDYGSQGTDSGAISILSLSEVVMNEVDASSIVSGTALDYFHCLCRQSFPGPLVGGNAATKEINKWLDERMLSYEVPVMEFDRGKLLRLLLSLLKISLQHYGKLRSPFGSDPSLEDANGPEMAVTKLFASSKVTNAPFEEYGSHTRCLNNIPSESQLQATAAKVQSLLVSGRRKEALQCAQEGQLWGPALVLAAQLGDKFYVDTVKKMAHHQFTFGSPLRSLCLLIAGQPADVFSMDNIVNSLSVASPAEIHSSGMLDEWEENLAIITANRTKDDELVIIHLGDCLWKERGEITAAHTCYLVAEANIEPYSDSARLCLIGADHWKYPRTYASPDAIQRTELYEYSKVLGNSQFILLPFQPYKIIYAHMLAEVGKISDSLRYCQAVSKLLKNAGRTSEIEMWKSILSSLEDRLRTHQQVTSSCWSQICLISLSLYLLLYALIFSNLIQGGYGSSLAPANLVGKLFTTFDRSIHRMIGAPPAPLPPLPHGSSNDKETYPVAPKVANSQSTMAMSSLMPSASVDTMNEWNGDNSKKTRHNRSISEPDFGRSPKQDSSSDGAQSKASVSGGSRFGRIGSQLIQKTMGWVSRSHRQAKLGESNKFYYDEKLKRWVEEGAAPPSEEPVLPPPPTTTFQNGMPDYNIGKVFKSENNINDGFKREDLTDKGGPAAKPVVPLEQNSGIPPIPPTQNQFSARGRMGVRSRYVDTFNKGGGAATNSFQSPAVPSAKPLVGAKFFMPTAAATSEERETDAAGESNQEAAAADMPPKPANREASFSSPSPSTSSSLQRFPSMDNIAQNGNIGSEAASRTGNGPISRSRAASWSGSYNDSLNQALTGINSTGVGQGMTMFVPGNMTQASSPGGSSLQQNGSSLGDELHEVEL</sequence>
<keyword evidence="4 6" id="KW-0256">Endoplasmic reticulum</keyword>
<feature type="compositionally biased region" description="Polar residues" evidence="7">
    <location>
        <begin position="1331"/>
        <end position="1360"/>
    </location>
</feature>
<feature type="compositionally biased region" description="Basic and acidic residues" evidence="7">
    <location>
        <begin position="1079"/>
        <end position="1090"/>
    </location>
</feature>
<keyword evidence="5 6" id="KW-0931">ER-Golgi transport</keyword>
<dbReference type="Pfam" id="PF12932">
    <property type="entry name" value="Sec16"/>
    <property type="match status" value="1"/>
</dbReference>
<dbReference type="GO" id="GO:0070973">
    <property type="term" value="P:protein localization to endoplasmic reticulum exit site"/>
    <property type="evidence" value="ECO:0007669"/>
    <property type="project" value="TreeGrafter"/>
</dbReference>
<feature type="region of interest" description="Disordered" evidence="7">
    <location>
        <begin position="1279"/>
        <end position="1360"/>
    </location>
</feature>
<feature type="compositionally biased region" description="Polar residues" evidence="7">
    <location>
        <begin position="1091"/>
        <end position="1106"/>
    </location>
</feature>
<evidence type="ECO:0000256" key="4">
    <source>
        <dbReference type="ARBA" id="ARBA00022824"/>
    </source>
</evidence>
<feature type="compositionally biased region" description="Acidic residues" evidence="7">
    <location>
        <begin position="11"/>
        <end position="27"/>
    </location>
</feature>
<evidence type="ECO:0000256" key="1">
    <source>
        <dbReference type="ARBA" id="ARBA00004240"/>
    </source>
</evidence>
<comment type="subcellular location">
    <subcellularLocation>
        <location evidence="1">Endoplasmic reticulum</location>
    </subcellularLocation>
    <subcellularLocation>
        <location evidence="6">Golgi apparatus membrane</location>
    </subcellularLocation>
</comment>
<dbReference type="PANTHER" id="PTHR13402">
    <property type="entry name" value="RGPR-RELATED"/>
    <property type="match status" value="1"/>
</dbReference>
<keyword evidence="6" id="KW-0333">Golgi apparatus</keyword>
<gene>
    <name evidence="10" type="ORF">Cni_G03631</name>
</gene>
<evidence type="ECO:0000313" key="10">
    <source>
        <dbReference type="EMBL" id="WOK94926.1"/>
    </source>
</evidence>
<dbReference type="GO" id="GO:0007030">
    <property type="term" value="P:Golgi organization"/>
    <property type="evidence" value="ECO:0007669"/>
    <property type="project" value="TreeGrafter"/>
</dbReference>
<dbReference type="GO" id="GO:0015031">
    <property type="term" value="P:protein transport"/>
    <property type="evidence" value="ECO:0007669"/>
    <property type="project" value="UniProtKB-KW"/>
</dbReference>
<feature type="domain" description="Sec16 central conserved" evidence="9">
    <location>
        <begin position="518"/>
        <end position="642"/>
    </location>
</feature>
<keyword evidence="6" id="KW-0653">Protein transport</keyword>
<evidence type="ECO:0000259" key="9">
    <source>
        <dbReference type="Pfam" id="PF12932"/>
    </source>
</evidence>
<accession>A0AAQ3JRW4</accession>
<dbReference type="GO" id="GO:0012507">
    <property type="term" value="C:ER to Golgi transport vesicle membrane"/>
    <property type="evidence" value="ECO:0007669"/>
    <property type="project" value="TreeGrafter"/>
</dbReference>
<dbReference type="InterPro" id="IPR024298">
    <property type="entry name" value="Sec16_Sec23-bd"/>
</dbReference>
<protein>
    <recommendedName>
        <fullName evidence="6">Protein transport protein sec16</fullName>
    </recommendedName>
</protein>
<dbReference type="InterPro" id="IPR024340">
    <property type="entry name" value="Sec16_CCD"/>
</dbReference>
<feature type="compositionally biased region" description="Low complexity" evidence="7">
    <location>
        <begin position="1395"/>
        <end position="1410"/>
    </location>
</feature>
<feature type="region of interest" description="Disordered" evidence="7">
    <location>
        <begin position="1018"/>
        <end position="1037"/>
    </location>
</feature>
<keyword evidence="6" id="KW-0472">Membrane</keyword>
<feature type="compositionally biased region" description="Polar residues" evidence="7">
    <location>
        <begin position="103"/>
        <end position="124"/>
    </location>
</feature>
<evidence type="ECO:0000313" key="11">
    <source>
        <dbReference type="Proteomes" id="UP001327560"/>
    </source>
</evidence>
<proteinExistence type="inferred from homology"/>
<feature type="compositionally biased region" description="Low complexity" evidence="7">
    <location>
        <begin position="1311"/>
        <end position="1322"/>
    </location>
</feature>
<comment type="similarity">
    <text evidence="2 6">Belongs to the SEC16 family.</text>
</comment>
<dbReference type="Gene3D" id="1.25.40.1030">
    <property type="match status" value="1"/>
</dbReference>
<dbReference type="GO" id="GO:0000139">
    <property type="term" value="C:Golgi membrane"/>
    <property type="evidence" value="ECO:0007669"/>
    <property type="project" value="UniProtKB-SubCell"/>
</dbReference>
<feature type="compositionally biased region" description="Low complexity" evidence="7">
    <location>
        <begin position="1289"/>
        <end position="1299"/>
    </location>
</feature>
<reference evidence="10 11" key="1">
    <citation type="submission" date="2023-10" db="EMBL/GenBank/DDBJ databases">
        <title>Chromosome-scale genome assembly provides insights into flower coloration mechanisms of Canna indica.</title>
        <authorList>
            <person name="Li C."/>
        </authorList>
    </citation>
    <scope>NUCLEOTIDE SEQUENCE [LARGE SCALE GENOMIC DNA]</scope>
    <source>
        <tissue evidence="10">Flower</tissue>
    </source>
</reference>
<organism evidence="10 11">
    <name type="scientific">Canna indica</name>
    <name type="common">Indian-shot</name>
    <dbReference type="NCBI Taxonomy" id="4628"/>
    <lineage>
        <taxon>Eukaryota</taxon>
        <taxon>Viridiplantae</taxon>
        <taxon>Streptophyta</taxon>
        <taxon>Embryophyta</taxon>
        <taxon>Tracheophyta</taxon>
        <taxon>Spermatophyta</taxon>
        <taxon>Magnoliopsida</taxon>
        <taxon>Liliopsida</taxon>
        <taxon>Zingiberales</taxon>
        <taxon>Cannaceae</taxon>
        <taxon>Canna</taxon>
    </lineage>
</organism>
<name>A0AAQ3JRW4_9LILI</name>
<evidence type="ECO:0000256" key="3">
    <source>
        <dbReference type="ARBA" id="ARBA00022448"/>
    </source>
</evidence>
<keyword evidence="3 6" id="KW-0813">Transport</keyword>
<feature type="domain" description="Sec16 Sec23-binding" evidence="8">
    <location>
        <begin position="704"/>
        <end position="963"/>
    </location>
</feature>
<feature type="region of interest" description="Disordered" evidence="7">
    <location>
        <begin position="1"/>
        <end position="128"/>
    </location>
</feature>
<feature type="compositionally biased region" description="Polar residues" evidence="7">
    <location>
        <begin position="1060"/>
        <end position="1069"/>
    </location>
</feature>
<evidence type="ECO:0000256" key="6">
    <source>
        <dbReference type="RuleBase" id="RU364101"/>
    </source>
</evidence>
<dbReference type="Proteomes" id="UP001327560">
    <property type="component" value="Chromosome 1"/>
</dbReference>
<evidence type="ECO:0000256" key="7">
    <source>
        <dbReference type="SAM" id="MobiDB-lite"/>
    </source>
</evidence>
<dbReference type="EMBL" id="CP136890">
    <property type="protein sequence ID" value="WOK94926.1"/>
    <property type="molecule type" value="Genomic_DNA"/>
</dbReference>
<feature type="region of interest" description="Disordered" evidence="7">
    <location>
        <begin position="1384"/>
        <end position="1418"/>
    </location>
</feature>
<evidence type="ECO:0000256" key="2">
    <source>
        <dbReference type="ARBA" id="ARBA00005927"/>
    </source>
</evidence>
<dbReference type="PANTHER" id="PTHR13402:SF6">
    <property type="entry name" value="SECRETORY 16, ISOFORM I"/>
    <property type="match status" value="1"/>
</dbReference>
<dbReference type="CDD" id="cd09233">
    <property type="entry name" value="ACE1-Sec16-like"/>
    <property type="match status" value="1"/>
</dbReference>